<evidence type="ECO:0000313" key="3">
    <source>
        <dbReference type="Proteomes" id="UP000272942"/>
    </source>
</evidence>
<evidence type="ECO:0000313" key="4">
    <source>
        <dbReference type="WBParaSite" id="ECPE_0000165601-mRNA-1"/>
    </source>
</evidence>
<sequence>MEFFTKTLERSGYNPMAVQLTQPAPDAMDSNTIDWFRVEAQGAVLIDCPSLLGSSILEQKLPDLKQILCDHQESGVSRAQQCDLLLNCLGLAIHTLCYNAVYRENGKSEFFKGSFAFFSSCQSNK</sequence>
<evidence type="ECO:0000313" key="2">
    <source>
        <dbReference type="EMBL" id="VDP43499.1"/>
    </source>
</evidence>
<gene>
    <name evidence="2" type="ORF">ECPE_LOCUS1656</name>
</gene>
<accession>A0A183A3X1</accession>
<dbReference type="Pfam" id="PF26065">
    <property type="entry name" value="MCM8_N"/>
    <property type="match status" value="1"/>
</dbReference>
<dbReference type="AlphaFoldDB" id="A0A183A3X1"/>
<dbReference type="WBParaSite" id="ECPE_0000165601-mRNA-1">
    <property type="protein sequence ID" value="ECPE_0000165601-mRNA-1"/>
    <property type="gene ID" value="ECPE_0000165601"/>
</dbReference>
<proteinExistence type="predicted"/>
<keyword evidence="3" id="KW-1185">Reference proteome</keyword>
<reference evidence="4" key="1">
    <citation type="submission" date="2016-06" db="UniProtKB">
        <authorList>
            <consortium name="WormBaseParasite"/>
        </authorList>
    </citation>
    <scope>IDENTIFICATION</scope>
</reference>
<organism evidence="4">
    <name type="scientific">Echinostoma caproni</name>
    <dbReference type="NCBI Taxonomy" id="27848"/>
    <lineage>
        <taxon>Eukaryota</taxon>
        <taxon>Metazoa</taxon>
        <taxon>Spiralia</taxon>
        <taxon>Lophotrochozoa</taxon>
        <taxon>Platyhelminthes</taxon>
        <taxon>Trematoda</taxon>
        <taxon>Digenea</taxon>
        <taxon>Plagiorchiida</taxon>
        <taxon>Echinostomata</taxon>
        <taxon>Echinostomatoidea</taxon>
        <taxon>Echinostomatidae</taxon>
        <taxon>Echinostoma</taxon>
    </lineage>
</organism>
<dbReference type="EMBL" id="UZAN01012566">
    <property type="protein sequence ID" value="VDP43499.1"/>
    <property type="molecule type" value="Genomic_DNA"/>
</dbReference>
<name>A0A183A3X1_9TREM</name>
<dbReference type="Proteomes" id="UP000272942">
    <property type="component" value="Unassembled WGS sequence"/>
</dbReference>
<reference evidence="2 3" key="2">
    <citation type="submission" date="2018-11" db="EMBL/GenBank/DDBJ databases">
        <authorList>
            <consortium name="Pathogen Informatics"/>
        </authorList>
    </citation>
    <scope>NUCLEOTIDE SEQUENCE [LARGE SCALE GENOMIC DNA]</scope>
    <source>
        <strain evidence="2 3">Egypt</strain>
    </source>
</reference>
<evidence type="ECO:0000259" key="1">
    <source>
        <dbReference type="Pfam" id="PF26065"/>
    </source>
</evidence>
<protein>
    <submittedName>
        <fullName evidence="4">Iron-containing alcohol dehydrogenase</fullName>
    </submittedName>
</protein>
<feature type="domain" description="MCM8 N-terminal" evidence="1">
    <location>
        <begin position="30"/>
        <end position="106"/>
    </location>
</feature>
<dbReference type="InterPro" id="IPR058767">
    <property type="entry name" value="MCM8_N"/>
</dbReference>